<evidence type="ECO:0000313" key="1">
    <source>
        <dbReference type="EMBL" id="KAJ8686417.1"/>
    </source>
</evidence>
<proteinExistence type="predicted"/>
<organism evidence="1 2">
    <name type="scientific">Eretmocerus hayati</name>
    <dbReference type="NCBI Taxonomy" id="131215"/>
    <lineage>
        <taxon>Eukaryota</taxon>
        <taxon>Metazoa</taxon>
        <taxon>Ecdysozoa</taxon>
        <taxon>Arthropoda</taxon>
        <taxon>Hexapoda</taxon>
        <taxon>Insecta</taxon>
        <taxon>Pterygota</taxon>
        <taxon>Neoptera</taxon>
        <taxon>Endopterygota</taxon>
        <taxon>Hymenoptera</taxon>
        <taxon>Apocrita</taxon>
        <taxon>Proctotrupomorpha</taxon>
        <taxon>Chalcidoidea</taxon>
        <taxon>Aphelinidae</taxon>
        <taxon>Aphelininae</taxon>
        <taxon>Eretmocerus</taxon>
    </lineage>
</organism>
<dbReference type="EMBL" id="CM056741">
    <property type="protein sequence ID" value="KAJ8686417.1"/>
    <property type="molecule type" value="Genomic_DNA"/>
</dbReference>
<keyword evidence="2" id="KW-1185">Reference proteome</keyword>
<comment type="caution">
    <text evidence="1">The sequence shown here is derived from an EMBL/GenBank/DDBJ whole genome shotgun (WGS) entry which is preliminary data.</text>
</comment>
<dbReference type="Proteomes" id="UP001239111">
    <property type="component" value="Chromosome 1"/>
</dbReference>
<accession>A0ACC2PSM8</accession>
<name>A0ACC2PSM8_9HYME</name>
<reference evidence="1" key="1">
    <citation type="submission" date="2023-04" db="EMBL/GenBank/DDBJ databases">
        <title>A chromosome-level genome assembly of the parasitoid wasp Eretmocerus hayati.</title>
        <authorList>
            <person name="Zhong Y."/>
            <person name="Liu S."/>
            <person name="Liu Y."/>
        </authorList>
    </citation>
    <scope>NUCLEOTIDE SEQUENCE</scope>
    <source>
        <strain evidence="1">ZJU_SS_LIU_2023</strain>
    </source>
</reference>
<sequence length="236" mass="26175">MVSCSMKSIKYSLYVFNVLLTISGLGIIITGAVVLSNLYEFKYFLEGKPITASIALILVGVVIFGFAFVGCYGAVKERYNLLVTFAVAVLVIFFVQIILGIIVMIFRNDFSTDMEKSLQDSMRKYADSEIDHKSWDAVQTKFMCCGIKSATEWHDTDSSSFGRYLPRSCCINQNADCANGPSEAYQDGCFSKLEAKVRSNSKLLIGVIIGITIIEIVGMILAGFLSLKLRREAQRK</sequence>
<gene>
    <name evidence="1" type="ORF">QAD02_022211</name>
</gene>
<protein>
    <submittedName>
        <fullName evidence="1">Uncharacterized protein</fullName>
    </submittedName>
</protein>
<evidence type="ECO:0000313" key="2">
    <source>
        <dbReference type="Proteomes" id="UP001239111"/>
    </source>
</evidence>